<dbReference type="CDD" id="cd02440">
    <property type="entry name" value="AdoMet_MTases"/>
    <property type="match status" value="1"/>
</dbReference>
<name>A0A0R2NAG9_9LACO</name>
<dbReference type="InterPro" id="IPR029063">
    <property type="entry name" value="SAM-dependent_MTases_sf"/>
</dbReference>
<dbReference type="PATRIC" id="fig|480391.4.peg.1100"/>
<gene>
    <name evidence="4" type="primary">prmC</name>
    <name evidence="7" type="ORF">IV88_GL001084</name>
</gene>
<evidence type="ECO:0000313" key="7">
    <source>
        <dbReference type="EMBL" id="KRO22820.1"/>
    </source>
</evidence>
<dbReference type="InterPro" id="IPR004556">
    <property type="entry name" value="HemK-like"/>
</dbReference>
<dbReference type="EC" id="2.1.1.297" evidence="4"/>
<dbReference type="Pfam" id="PF13847">
    <property type="entry name" value="Methyltransf_31"/>
    <property type="match status" value="1"/>
</dbReference>
<dbReference type="InterPro" id="IPR050320">
    <property type="entry name" value="N5-glutamine_MTase"/>
</dbReference>
<dbReference type="Proteomes" id="UP000051249">
    <property type="component" value="Unassembled WGS sequence"/>
</dbReference>
<dbReference type="SUPFAM" id="SSF53335">
    <property type="entry name" value="S-adenosyl-L-methionine-dependent methyltransferases"/>
    <property type="match status" value="1"/>
</dbReference>
<feature type="binding site" evidence="4">
    <location>
        <position position="149"/>
    </location>
    <ligand>
        <name>S-adenosyl-L-methionine</name>
        <dbReference type="ChEBI" id="CHEBI:59789"/>
    </ligand>
</feature>
<evidence type="ECO:0000256" key="1">
    <source>
        <dbReference type="ARBA" id="ARBA00022603"/>
    </source>
</evidence>
<dbReference type="EMBL" id="JQCQ01000034">
    <property type="protein sequence ID" value="KRO22820.1"/>
    <property type="molecule type" value="Genomic_DNA"/>
</dbReference>
<dbReference type="PANTHER" id="PTHR18895:SF74">
    <property type="entry name" value="MTRF1L RELEASE FACTOR GLUTAMINE METHYLTRANSFERASE"/>
    <property type="match status" value="1"/>
</dbReference>
<comment type="caution">
    <text evidence="4">Lacks conserved residue(s) required for the propagation of feature annotation.</text>
</comment>
<dbReference type="PROSITE" id="PS00092">
    <property type="entry name" value="N6_MTASE"/>
    <property type="match status" value="1"/>
</dbReference>
<keyword evidence="8" id="KW-1185">Reference proteome</keyword>
<sequence length="289" mass="33260">MSSNLPTYFEALKWASLFIQNNSKNVDPDSAQLLMMDEYQWSHSELVLNYRAQMTSSRWQQFQKMVQSVALGRPAQYVTKIANFFGREFYVDERVLIPRMETEELVEQVLSLKSDLPNNANVLDLGTGSGDIALTLKLEQPEWSVTGTDLSNDALDIAKINRQHFGVDVTLRQGSMFEALDESKMNKFDVIVSNPPYIAEDERSDMDQSVLDYEPDMALFAEDQGLFWYKEIGKHLKEYLNVGGYLLCEIGFRQGPALKEWFQSQFPDANTEIIKDITEHDRILKVQMR</sequence>
<dbReference type="InterPro" id="IPR025714">
    <property type="entry name" value="Methyltranfer_dom"/>
</dbReference>
<feature type="domain" description="Release factor glutamine methyltransferase N-terminal" evidence="6">
    <location>
        <begin position="10"/>
        <end position="79"/>
    </location>
</feature>
<evidence type="ECO:0000256" key="4">
    <source>
        <dbReference type="HAMAP-Rule" id="MF_02126"/>
    </source>
</evidence>
<reference evidence="7 8" key="1">
    <citation type="journal article" date="2015" name="Genome Announc.">
        <title>Expanding the biotechnology potential of lactobacilli through comparative genomics of 213 strains and associated genera.</title>
        <authorList>
            <person name="Sun Z."/>
            <person name="Harris H.M."/>
            <person name="McCann A."/>
            <person name="Guo C."/>
            <person name="Argimon S."/>
            <person name="Zhang W."/>
            <person name="Yang X."/>
            <person name="Jeffery I.B."/>
            <person name="Cooney J.C."/>
            <person name="Kagawa T.F."/>
            <person name="Liu W."/>
            <person name="Song Y."/>
            <person name="Salvetti E."/>
            <person name="Wrobel A."/>
            <person name="Rasinkangas P."/>
            <person name="Parkhill J."/>
            <person name="Rea M.C."/>
            <person name="O'Sullivan O."/>
            <person name="Ritari J."/>
            <person name="Douillard F.P."/>
            <person name="Paul Ross R."/>
            <person name="Yang R."/>
            <person name="Briner A.E."/>
            <person name="Felis G.E."/>
            <person name="de Vos W.M."/>
            <person name="Barrangou R."/>
            <person name="Klaenhammer T.R."/>
            <person name="Caufield P.W."/>
            <person name="Cui Y."/>
            <person name="Zhang H."/>
            <person name="O'Toole P.W."/>
        </authorList>
    </citation>
    <scope>NUCLEOTIDE SEQUENCE [LARGE SCALE GENOMIC DNA]</scope>
    <source>
        <strain evidence="7 8">DSM 23026</strain>
    </source>
</reference>
<dbReference type="GO" id="GO:0003676">
    <property type="term" value="F:nucleic acid binding"/>
    <property type="evidence" value="ECO:0007669"/>
    <property type="project" value="InterPro"/>
</dbReference>
<evidence type="ECO:0000313" key="8">
    <source>
        <dbReference type="Proteomes" id="UP000051249"/>
    </source>
</evidence>
<dbReference type="AlphaFoldDB" id="A0A0R2NAG9"/>
<feature type="domain" description="Methyltransferase" evidence="5">
    <location>
        <begin position="118"/>
        <end position="247"/>
    </location>
</feature>
<keyword evidence="2 4" id="KW-0808">Transferase</keyword>
<dbReference type="Gene3D" id="3.40.50.150">
    <property type="entry name" value="Vaccinia Virus protein VP39"/>
    <property type="match status" value="1"/>
</dbReference>
<dbReference type="InterPro" id="IPR040758">
    <property type="entry name" value="PrmC_N"/>
</dbReference>
<organism evidence="7 8">
    <name type="scientific">Pediococcus argentinicus</name>
    <dbReference type="NCBI Taxonomy" id="480391"/>
    <lineage>
        <taxon>Bacteria</taxon>
        <taxon>Bacillati</taxon>
        <taxon>Bacillota</taxon>
        <taxon>Bacilli</taxon>
        <taxon>Lactobacillales</taxon>
        <taxon>Lactobacillaceae</taxon>
        <taxon>Pediococcus</taxon>
    </lineage>
</organism>
<comment type="caution">
    <text evidence="7">The sequence shown here is derived from an EMBL/GenBank/DDBJ whole genome shotgun (WGS) entry which is preliminary data.</text>
</comment>
<dbReference type="InterPro" id="IPR019874">
    <property type="entry name" value="RF_methyltr_PrmC"/>
</dbReference>
<dbReference type="InterPro" id="IPR002052">
    <property type="entry name" value="DNA_methylase_N6_adenine_CS"/>
</dbReference>
<dbReference type="NCBIfam" id="TIGR03534">
    <property type="entry name" value="RF_mod_PrmC"/>
    <property type="match status" value="1"/>
</dbReference>
<keyword evidence="3 4" id="KW-0949">S-adenosyl-L-methionine</keyword>
<dbReference type="NCBIfam" id="TIGR00536">
    <property type="entry name" value="hemK_fam"/>
    <property type="match status" value="1"/>
</dbReference>
<dbReference type="OrthoDB" id="9800643at2"/>
<feature type="binding site" evidence="4">
    <location>
        <position position="194"/>
    </location>
    <ligand>
        <name>S-adenosyl-L-methionine</name>
        <dbReference type="ChEBI" id="CHEBI:59789"/>
    </ligand>
</feature>
<dbReference type="Gene3D" id="1.10.8.10">
    <property type="entry name" value="DNA helicase RuvA subunit, C-terminal domain"/>
    <property type="match status" value="1"/>
</dbReference>
<feature type="binding site" evidence="4">
    <location>
        <begin position="194"/>
        <end position="197"/>
    </location>
    <ligand>
        <name>substrate</name>
    </ligand>
</feature>
<evidence type="ECO:0000256" key="2">
    <source>
        <dbReference type="ARBA" id="ARBA00022679"/>
    </source>
</evidence>
<dbReference type="GO" id="GO:0032259">
    <property type="term" value="P:methylation"/>
    <property type="evidence" value="ECO:0007669"/>
    <property type="project" value="UniProtKB-KW"/>
</dbReference>
<feature type="binding site" evidence="4">
    <location>
        <begin position="126"/>
        <end position="130"/>
    </location>
    <ligand>
        <name>S-adenosyl-L-methionine</name>
        <dbReference type="ChEBI" id="CHEBI:59789"/>
    </ligand>
</feature>
<comment type="similarity">
    <text evidence="4">Belongs to the protein N5-glutamine methyltransferase family. PrmC subfamily.</text>
</comment>
<dbReference type="Pfam" id="PF17827">
    <property type="entry name" value="PrmC_N"/>
    <property type="match status" value="1"/>
</dbReference>
<dbReference type="PANTHER" id="PTHR18895">
    <property type="entry name" value="HEMK METHYLTRANSFERASE"/>
    <property type="match status" value="1"/>
</dbReference>
<protein>
    <recommendedName>
        <fullName evidence="4">Release factor glutamine methyltransferase</fullName>
        <shortName evidence="4">RF MTase</shortName>
        <ecNumber evidence="4">2.1.1.297</ecNumber>
    </recommendedName>
    <alternativeName>
        <fullName evidence="4">N5-glutamine methyltransferase PrmC</fullName>
    </alternativeName>
    <alternativeName>
        <fullName evidence="4">Protein-(glutamine-N5) MTase PrmC</fullName>
    </alternativeName>
    <alternativeName>
        <fullName evidence="4">Protein-glutamine N-methyltransferase PrmC</fullName>
    </alternativeName>
</protein>
<evidence type="ECO:0000259" key="6">
    <source>
        <dbReference type="Pfam" id="PF17827"/>
    </source>
</evidence>
<accession>A0A0R2NAG9</accession>
<dbReference type="HAMAP" id="MF_02126">
    <property type="entry name" value="RF_methyltr_PrmC"/>
    <property type="match status" value="1"/>
</dbReference>
<dbReference type="GO" id="GO:0102559">
    <property type="term" value="F:peptide chain release factor N(5)-glutamine methyltransferase activity"/>
    <property type="evidence" value="ECO:0007669"/>
    <property type="project" value="UniProtKB-EC"/>
</dbReference>
<evidence type="ECO:0000256" key="3">
    <source>
        <dbReference type="ARBA" id="ARBA00022691"/>
    </source>
</evidence>
<comment type="catalytic activity">
    <reaction evidence="4">
        <text>L-glutaminyl-[peptide chain release factor] + S-adenosyl-L-methionine = N(5)-methyl-L-glutaminyl-[peptide chain release factor] + S-adenosyl-L-homocysteine + H(+)</text>
        <dbReference type="Rhea" id="RHEA:42896"/>
        <dbReference type="Rhea" id="RHEA-COMP:10271"/>
        <dbReference type="Rhea" id="RHEA-COMP:10272"/>
        <dbReference type="ChEBI" id="CHEBI:15378"/>
        <dbReference type="ChEBI" id="CHEBI:30011"/>
        <dbReference type="ChEBI" id="CHEBI:57856"/>
        <dbReference type="ChEBI" id="CHEBI:59789"/>
        <dbReference type="ChEBI" id="CHEBI:61891"/>
        <dbReference type="EC" id="2.1.1.297"/>
    </reaction>
</comment>
<proteinExistence type="inferred from homology"/>
<evidence type="ECO:0000259" key="5">
    <source>
        <dbReference type="Pfam" id="PF13847"/>
    </source>
</evidence>
<dbReference type="RefSeq" id="WP_057800278.1">
    <property type="nucleotide sequence ID" value="NZ_BJZZ01000034.1"/>
</dbReference>
<comment type="function">
    <text evidence="4">Methylates the class 1 translation termination release factors RF1/PrfA and RF2/PrfB on the glutamine residue of the universally conserved GGQ motif.</text>
</comment>
<keyword evidence="1 4" id="KW-0489">Methyltransferase</keyword>